<sequence length="285" mass="30432">MNPKGTRQRGFALPAAVAGIGIFALVAVSILEWGRGTTALLRGQASQARLEAAADAGLMLAIHGLGIDDRARRWPIGGPPRTLGFDGVAVTVTVEDERGKVPINAVDTEIIRALLAHAGADGQKLDELTDAVEDWIDEDDRPRLHGAEREDYAARGIVPRNGGFRSVDEIALVRGMDPAIFAAIAPLVTLVPRADVGVIDGRHASAAVLEIMAGTGPDSIALIGRQREEQGQQVAIALPDNEPLALQLVTIRVSARLGPDAGLTRATIVEFTGDRRRPYWIRSYR</sequence>
<accession>A0A418WD48</accession>
<evidence type="ECO:0000256" key="2">
    <source>
        <dbReference type="ARBA" id="ARBA00007246"/>
    </source>
</evidence>
<proteinExistence type="inferred from homology"/>
<evidence type="ECO:0000313" key="12">
    <source>
        <dbReference type="EMBL" id="RJF87943.1"/>
    </source>
</evidence>
<name>A0A418WD48_9PROT</name>
<evidence type="ECO:0000256" key="7">
    <source>
        <dbReference type="ARBA" id="ARBA00022927"/>
    </source>
</evidence>
<dbReference type="OrthoDB" id="7226260at2"/>
<dbReference type="GO" id="GO:0005886">
    <property type="term" value="C:plasma membrane"/>
    <property type="evidence" value="ECO:0007669"/>
    <property type="project" value="UniProtKB-SubCell"/>
</dbReference>
<dbReference type="InterPro" id="IPR038072">
    <property type="entry name" value="GspK_central_sf"/>
</dbReference>
<keyword evidence="7" id="KW-0653">Protein transport</keyword>
<evidence type="ECO:0000256" key="4">
    <source>
        <dbReference type="ARBA" id="ARBA00022475"/>
    </source>
</evidence>
<evidence type="ECO:0000256" key="6">
    <source>
        <dbReference type="ARBA" id="ARBA00022692"/>
    </source>
</evidence>
<evidence type="ECO:0000256" key="1">
    <source>
        <dbReference type="ARBA" id="ARBA00004533"/>
    </source>
</evidence>
<keyword evidence="8 10" id="KW-1133">Transmembrane helix</keyword>
<keyword evidence="3" id="KW-0813">Transport</keyword>
<comment type="caution">
    <text evidence="12">The sequence shown here is derived from an EMBL/GenBank/DDBJ whole genome shotgun (WGS) entry which is preliminary data.</text>
</comment>
<dbReference type="Proteomes" id="UP000284605">
    <property type="component" value="Unassembled WGS sequence"/>
</dbReference>
<evidence type="ECO:0000256" key="9">
    <source>
        <dbReference type="ARBA" id="ARBA00023136"/>
    </source>
</evidence>
<dbReference type="InterPro" id="IPR005628">
    <property type="entry name" value="GspK"/>
</dbReference>
<protein>
    <recommendedName>
        <fullName evidence="11">T2SS protein K first SAM-like domain-containing protein</fullName>
    </recommendedName>
</protein>
<dbReference type="Pfam" id="PF21687">
    <property type="entry name" value="T2SSK_1st"/>
    <property type="match status" value="1"/>
</dbReference>
<keyword evidence="13" id="KW-1185">Reference proteome</keyword>
<dbReference type="Gene3D" id="1.10.40.60">
    <property type="entry name" value="EpsJ-like"/>
    <property type="match status" value="1"/>
</dbReference>
<dbReference type="EMBL" id="QYUK01000011">
    <property type="protein sequence ID" value="RJF87943.1"/>
    <property type="molecule type" value="Genomic_DNA"/>
</dbReference>
<evidence type="ECO:0000313" key="13">
    <source>
        <dbReference type="Proteomes" id="UP000284605"/>
    </source>
</evidence>
<keyword evidence="6 10" id="KW-0812">Transmembrane</keyword>
<dbReference type="AlphaFoldDB" id="A0A418WD48"/>
<dbReference type="SUPFAM" id="SSF158544">
    <property type="entry name" value="GspK insert domain-like"/>
    <property type="match status" value="1"/>
</dbReference>
<evidence type="ECO:0000256" key="8">
    <source>
        <dbReference type="ARBA" id="ARBA00022989"/>
    </source>
</evidence>
<evidence type="ECO:0000256" key="3">
    <source>
        <dbReference type="ARBA" id="ARBA00022448"/>
    </source>
</evidence>
<dbReference type="PANTHER" id="PTHR38831:SF2">
    <property type="entry name" value="TYPE II SECRETION SYSTEM PROTEIN K"/>
    <property type="match status" value="1"/>
</dbReference>
<keyword evidence="4" id="KW-1003">Cell membrane</keyword>
<dbReference type="PANTHER" id="PTHR38831">
    <property type="entry name" value="TYPE II SECRETION SYSTEM PROTEIN K"/>
    <property type="match status" value="1"/>
</dbReference>
<keyword evidence="5" id="KW-0997">Cell inner membrane</keyword>
<feature type="domain" description="T2SS protein K first SAM-like" evidence="11">
    <location>
        <begin position="104"/>
        <end position="192"/>
    </location>
</feature>
<keyword evidence="9 10" id="KW-0472">Membrane</keyword>
<evidence type="ECO:0000256" key="5">
    <source>
        <dbReference type="ARBA" id="ARBA00022519"/>
    </source>
</evidence>
<evidence type="ECO:0000259" key="11">
    <source>
        <dbReference type="Pfam" id="PF21687"/>
    </source>
</evidence>
<comment type="similarity">
    <text evidence="2">Belongs to the GSP K family.</text>
</comment>
<dbReference type="InterPro" id="IPR049031">
    <property type="entry name" value="T2SSK_SAM-like_1st"/>
</dbReference>
<organism evidence="12 13">
    <name type="scientific">Oleomonas cavernae</name>
    <dbReference type="NCBI Taxonomy" id="2320859"/>
    <lineage>
        <taxon>Bacteria</taxon>
        <taxon>Pseudomonadati</taxon>
        <taxon>Pseudomonadota</taxon>
        <taxon>Alphaproteobacteria</taxon>
        <taxon>Acetobacterales</taxon>
        <taxon>Acetobacteraceae</taxon>
        <taxon>Oleomonas</taxon>
    </lineage>
</organism>
<gene>
    <name evidence="12" type="ORF">D3874_13695</name>
</gene>
<dbReference type="GO" id="GO:0009306">
    <property type="term" value="P:protein secretion"/>
    <property type="evidence" value="ECO:0007669"/>
    <property type="project" value="InterPro"/>
</dbReference>
<comment type="subcellular location">
    <subcellularLocation>
        <location evidence="1">Cell inner membrane</location>
    </subcellularLocation>
</comment>
<evidence type="ECO:0000256" key="10">
    <source>
        <dbReference type="SAM" id="Phobius"/>
    </source>
</evidence>
<dbReference type="RefSeq" id="WP_119778578.1">
    <property type="nucleotide sequence ID" value="NZ_QYUK01000011.1"/>
</dbReference>
<reference evidence="12 13" key="1">
    <citation type="submission" date="2018-09" db="EMBL/GenBank/DDBJ databases">
        <authorList>
            <person name="Zhu H."/>
        </authorList>
    </citation>
    <scope>NUCLEOTIDE SEQUENCE [LARGE SCALE GENOMIC DNA]</scope>
    <source>
        <strain evidence="12 13">K1W22B-8</strain>
    </source>
</reference>
<feature type="transmembrane region" description="Helical" evidence="10">
    <location>
        <begin position="12"/>
        <end position="31"/>
    </location>
</feature>